<feature type="binding site" evidence="3">
    <location>
        <position position="162"/>
    </location>
    <ligand>
        <name>a divalent metal cation</name>
        <dbReference type="ChEBI" id="CHEBI:60240"/>
    </ligand>
</feature>
<dbReference type="InterPro" id="IPR011042">
    <property type="entry name" value="6-blade_b-propeller_TolB-like"/>
</dbReference>
<dbReference type="Gene3D" id="2.120.10.30">
    <property type="entry name" value="TolB, C-terminal domain"/>
    <property type="match status" value="1"/>
</dbReference>
<comment type="caution">
    <text evidence="5">The sequence shown here is derived from an EMBL/GenBank/DDBJ whole genome shotgun (WGS) entry which is preliminary data.</text>
</comment>
<reference evidence="5 6" key="1">
    <citation type="submission" date="2017-10" db="EMBL/GenBank/DDBJ databases">
        <title>Whole genome sequencing of Pseudoxanthomonas broegbernensis DSM 12573(T).</title>
        <authorList>
            <person name="Kumar S."/>
            <person name="Bansal K."/>
            <person name="Kaur A."/>
            <person name="Patil P."/>
            <person name="Sharma S."/>
            <person name="Patil P.B."/>
        </authorList>
    </citation>
    <scope>NUCLEOTIDE SEQUENCE [LARGE SCALE GENOMIC DNA]</scope>
    <source>
        <strain evidence="5 6">DSM 12573</strain>
    </source>
</reference>
<dbReference type="InterPro" id="IPR013658">
    <property type="entry name" value="SGL"/>
</dbReference>
<feature type="active site" description="Proton donor/acceptor" evidence="2">
    <location>
        <position position="213"/>
    </location>
</feature>
<dbReference type="GO" id="GO:0019853">
    <property type="term" value="P:L-ascorbic acid biosynthetic process"/>
    <property type="evidence" value="ECO:0007669"/>
    <property type="project" value="TreeGrafter"/>
</dbReference>
<evidence type="ECO:0000313" key="6">
    <source>
        <dbReference type="Proteomes" id="UP000462066"/>
    </source>
</evidence>
<comment type="similarity">
    <text evidence="1">Belongs to the SMP-30/CGR1 family.</text>
</comment>
<gene>
    <name evidence="5" type="ORF">B1992_10685</name>
</gene>
<keyword evidence="6" id="KW-1185">Reference proteome</keyword>
<comment type="cofactor">
    <cofactor evidence="3">
        <name>Zn(2+)</name>
        <dbReference type="ChEBI" id="CHEBI:29105"/>
    </cofactor>
    <text evidence="3">Binds 1 divalent metal cation per subunit.</text>
</comment>
<protein>
    <submittedName>
        <fullName evidence="5">Regucalcin</fullName>
    </submittedName>
</protein>
<feature type="binding site" evidence="3">
    <location>
        <position position="114"/>
    </location>
    <ligand>
        <name>substrate</name>
    </ligand>
</feature>
<dbReference type="Pfam" id="PF08450">
    <property type="entry name" value="SGL"/>
    <property type="match status" value="1"/>
</dbReference>
<dbReference type="PANTHER" id="PTHR10907:SF47">
    <property type="entry name" value="REGUCALCIN"/>
    <property type="match status" value="1"/>
</dbReference>
<dbReference type="InterPro" id="IPR005511">
    <property type="entry name" value="SMP-30"/>
</dbReference>
<name>A0A7V8GLL1_9GAMM</name>
<dbReference type="Proteomes" id="UP000462066">
    <property type="component" value="Unassembled WGS sequence"/>
</dbReference>
<dbReference type="EMBL" id="MWIP01000010">
    <property type="protein sequence ID" value="KAF1685922.1"/>
    <property type="molecule type" value="Genomic_DNA"/>
</dbReference>
<dbReference type="GO" id="GO:0004341">
    <property type="term" value="F:gluconolactonase activity"/>
    <property type="evidence" value="ECO:0007669"/>
    <property type="project" value="TreeGrafter"/>
</dbReference>
<evidence type="ECO:0000256" key="1">
    <source>
        <dbReference type="ARBA" id="ARBA00008853"/>
    </source>
</evidence>
<evidence type="ECO:0000256" key="2">
    <source>
        <dbReference type="PIRSR" id="PIRSR605511-1"/>
    </source>
</evidence>
<dbReference type="RefSeq" id="WP_162311481.1">
    <property type="nucleotide sequence ID" value="NZ_JACHGU010000001.1"/>
</dbReference>
<dbReference type="PANTHER" id="PTHR10907">
    <property type="entry name" value="REGUCALCIN"/>
    <property type="match status" value="1"/>
</dbReference>
<dbReference type="PRINTS" id="PR01790">
    <property type="entry name" value="SMP30FAMILY"/>
</dbReference>
<organism evidence="5 6">
    <name type="scientific">Pseudoxanthomonas broegbernensis</name>
    <dbReference type="NCBI Taxonomy" id="83619"/>
    <lineage>
        <taxon>Bacteria</taxon>
        <taxon>Pseudomonadati</taxon>
        <taxon>Pseudomonadota</taxon>
        <taxon>Gammaproteobacteria</taxon>
        <taxon>Lysobacterales</taxon>
        <taxon>Lysobacteraceae</taxon>
        <taxon>Pseudoxanthomonas</taxon>
    </lineage>
</organism>
<feature type="binding site" evidence="3">
    <location>
        <position position="213"/>
    </location>
    <ligand>
        <name>a divalent metal cation</name>
        <dbReference type="ChEBI" id="CHEBI:60240"/>
    </ligand>
</feature>
<sequence length="308" mass="33137">MVASPLHAPLPRLAVDARCAHGEGVVWCVRRQAVLWVDIDGARLWLHRPGDGHTRSWTLPDRPGCIGLVEDGSLLLALAKGLYRADLEAGLSGEELPLRRLAPVEPENPHTRSNDGRADRHGNFVFGTMNEHPEHAPTGAFYQFSFRHGLRRLSLPGAAIPNSICFSADGRTLYYCDSVRAEILCGDYDPETAQVSRARVFVRIEDHAGASPDGSALDAQGCVWNAQWGASRVVRYRPDGTPERVVPLPVPQPSCCAIGGPGLDTLYVITSPQGLAAEARTAFPTSGGLYAVPLEAALGLEESRVAAP</sequence>
<dbReference type="GO" id="GO:0005509">
    <property type="term" value="F:calcium ion binding"/>
    <property type="evidence" value="ECO:0007669"/>
    <property type="project" value="TreeGrafter"/>
</dbReference>
<keyword evidence="3" id="KW-0479">Metal-binding</keyword>
<dbReference type="SUPFAM" id="SSF63829">
    <property type="entry name" value="Calcium-dependent phosphotriesterase"/>
    <property type="match status" value="1"/>
</dbReference>
<proteinExistence type="inferred from homology"/>
<evidence type="ECO:0000259" key="4">
    <source>
        <dbReference type="Pfam" id="PF08450"/>
    </source>
</evidence>
<keyword evidence="3" id="KW-0862">Zinc</keyword>
<feature type="domain" description="SMP-30/Gluconolactonase/LRE-like region" evidence="4">
    <location>
        <begin position="22"/>
        <end position="271"/>
    </location>
</feature>
<feature type="binding site" evidence="3">
    <location>
        <position position="23"/>
    </location>
    <ligand>
        <name>a divalent metal cation</name>
        <dbReference type="ChEBI" id="CHEBI:60240"/>
    </ligand>
</feature>
<evidence type="ECO:0000313" key="5">
    <source>
        <dbReference type="EMBL" id="KAF1685922.1"/>
    </source>
</evidence>
<accession>A0A7V8GLL1</accession>
<evidence type="ECO:0000256" key="3">
    <source>
        <dbReference type="PIRSR" id="PIRSR605511-2"/>
    </source>
</evidence>
<feature type="binding site" evidence="3">
    <location>
        <position position="112"/>
    </location>
    <ligand>
        <name>substrate</name>
    </ligand>
</feature>
<dbReference type="AlphaFoldDB" id="A0A7V8GLL1"/>